<evidence type="ECO:0000313" key="1">
    <source>
        <dbReference type="EMBL" id="KAG4420711.1"/>
    </source>
</evidence>
<comment type="caution">
    <text evidence="1">The sequence shown here is derived from an EMBL/GenBank/DDBJ whole genome shotgun (WGS) entry which is preliminary data.</text>
</comment>
<protein>
    <submittedName>
        <fullName evidence="1">Uncharacterized protein</fullName>
    </submittedName>
</protein>
<dbReference type="OrthoDB" id="27923at2759"/>
<accession>A0A8H7TKR3</accession>
<dbReference type="SUPFAM" id="SSF64356">
    <property type="entry name" value="SNARE-like"/>
    <property type="match status" value="1"/>
</dbReference>
<dbReference type="InterPro" id="IPR011012">
    <property type="entry name" value="Longin-like_dom_sf"/>
</dbReference>
<keyword evidence="2" id="KW-1185">Reference proteome</keyword>
<dbReference type="GO" id="GO:0005484">
    <property type="term" value="F:SNAP receptor activity"/>
    <property type="evidence" value="ECO:0007669"/>
    <property type="project" value="TreeGrafter"/>
</dbReference>
<evidence type="ECO:0000313" key="2">
    <source>
        <dbReference type="Proteomes" id="UP000664132"/>
    </source>
</evidence>
<dbReference type="Gene3D" id="3.30.450.50">
    <property type="entry name" value="Longin domain"/>
    <property type="match status" value="1"/>
</dbReference>
<dbReference type="GO" id="GO:0005794">
    <property type="term" value="C:Golgi apparatus"/>
    <property type="evidence" value="ECO:0007669"/>
    <property type="project" value="TreeGrafter"/>
</dbReference>
<gene>
    <name evidence="1" type="ORF">IFR04_006199</name>
</gene>
<dbReference type="EMBL" id="JAFJYH010000079">
    <property type="protein sequence ID" value="KAG4420711.1"/>
    <property type="molecule type" value="Genomic_DNA"/>
</dbReference>
<dbReference type="PANTHER" id="PTHR45806:SF1">
    <property type="entry name" value="SYNAPTOBREVIN HOMOLOG YKT6"/>
    <property type="match status" value="1"/>
</dbReference>
<sequence length="64" mass="7106">MKIYYLGMLKNDVTPAHELCAEKDLSAYGIFTRGTISDLMTLSAKTIAERTPPGRRQDVKSNGM</sequence>
<proteinExistence type="predicted"/>
<organism evidence="1 2">
    <name type="scientific">Cadophora malorum</name>
    <dbReference type="NCBI Taxonomy" id="108018"/>
    <lineage>
        <taxon>Eukaryota</taxon>
        <taxon>Fungi</taxon>
        <taxon>Dikarya</taxon>
        <taxon>Ascomycota</taxon>
        <taxon>Pezizomycotina</taxon>
        <taxon>Leotiomycetes</taxon>
        <taxon>Helotiales</taxon>
        <taxon>Ploettnerulaceae</taxon>
        <taxon>Cadophora</taxon>
    </lineage>
</organism>
<name>A0A8H7TKR3_9HELO</name>
<reference evidence="1" key="1">
    <citation type="submission" date="2021-02" db="EMBL/GenBank/DDBJ databases">
        <title>Genome sequence Cadophora malorum strain M34.</title>
        <authorList>
            <person name="Stefanovic E."/>
            <person name="Vu D."/>
            <person name="Scully C."/>
            <person name="Dijksterhuis J."/>
            <person name="Roader J."/>
            <person name="Houbraken J."/>
        </authorList>
    </citation>
    <scope>NUCLEOTIDE SEQUENCE</scope>
    <source>
        <strain evidence="1">M34</strain>
    </source>
</reference>
<dbReference type="PANTHER" id="PTHR45806">
    <property type="entry name" value="SYNAPTOBREVIN HOMOLOG YKT6"/>
    <property type="match status" value="1"/>
</dbReference>
<dbReference type="Proteomes" id="UP000664132">
    <property type="component" value="Unassembled WGS sequence"/>
</dbReference>
<dbReference type="GO" id="GO:0006888">
    <property type="term" value="P:endoplasmic reticulum to Golgi vesicle-mediated transport"/>
    <property type="evidence" value="ECO:0007669"/>
    <property type="project" value="TreeGrafter"/>
</dbReference>
<dbReference type="AlphaFoldDB" id="A0A8H7TKR3"/>